<proteinExistence type="predicted"/>
<dbReference type="PANTHER" id="PTHR33240">
    <property type="entry name" value="OS08G0508500 PROTEIN"/>
    <property type="match status" value="1"/>
</dbReference>
<protein>
    <recommendedName>
        <fullName evidence="2">Retrotransposon gag domain-containing protein</fullName>
    </recommendedName>
</protein>
<organism evidence="3 4">
    <name type="scientific">Rubus argutus</name>
    <name type="common">Southern blackberry</name>
    <dbReference type="NCBI Taxonomy" id="59490"/>
    <lineage>
        <taxon>Eukaryota</taxon>
        <taxon>Viridiplantae</taxon>
        <taxon>Streptophyta</taxon>
        <taxon>Embryophyta</taxon>
        <taxon>Tracheophyta</taxon>
        <taxon>Spermatophyta</taxon>
        <taxon>Magnoliopsida</taxon>
        <taxon>eudicotyledons</taxon>
        <taxon>Gunneridae</taxon>
        <taxon>Pentapetalae</taxon>
        <taxon>rosids</taxon>
        <taxon>fabids</taxon>
        <taxon>Rosales</taxon>
        <taxon>Rosaceae</taxon>
        <taxon>Rosoideae</taxon>
        <taxon>Rosoideae incertae sedis</taxon>
        <taxon>Rubus</taxon>
    </lineage>
</organism>
<evidence type="ECO:0000259" key="2">
    <source>
        <dbReference type="Pfam" id="PF03732"/>
    </source>
</evidence>
<dbReference type="EMBL" id="JBEDUW010000001">
    <property type="protein sequence ID" value="KAK9951507.1"/>
    <property type="molecule type" value="Genomic_DNA"/>
</dbReference>
<dbReference type="Pfam" id="PF03732">
    <property type="entry name" value="Retrotrans_gag"/>
    <property type="match status" value="1"/>
</dbReference>
<feature type="compositionally biased region" description="Basic and acidic residues" evidence="1">
    <location>
        <begin position="139"/>
        <end position="148"/>
    </location>
</feature>
<evidence type="ECO:0000313" key="3">
    <source>
        <dbReference type="EMBL" id="KAK9951507.1"/>
    </source>
</evidence>
<dbReference type="AlphaFoldDB" id="A0AAW1YSG0"/>
<sequence length="631" mass="71500">MLWFYQLEPESIDSYEQLVEVFTAEYATKSNFFYSVGELTGFLQNENERLADYMERFKAAYRRCSAKDDVRAAQIFRDGLEPGEFLRKLNSSNVVLTYTELMNRASQYARSYYLTYERKSQLNAMHKAGTASAPVQDTAGDKRKHETSVLRADSSQQDDKRTRGNSYRGKNRNSGWTPRDNNRKYDPPHWEQNQQHRTSQSWQQRPLSCNPATGVNQIVGPIRSCNPATGYNRYQPRKKNFGKGGRSSKYGKQEDAEGTQPVCTVFNTPIEEIYKQNPHLFPQQWKKPSYAGTRTDTGKYCTHHQSGTHNTEDCHALRGTAEQLYRDGKLDRKQSNTCSASRYKPAPTQKRLKRDPWKVGFSDEEETGIVTPHDYPLVISAKVHTDLMHKVLVDGGSSANIIFKSAYLKLDLPLENISITVNPLISFSGETVQPLGSIWLNVEVGQYPRSRKISAHMLVVDCESSYNFILGRPILCQMRACICYHLLILKFPTTAGIASIRGSQPMGRSCYVQETKPRQPYRDVCNIVTGNIAATDRPDDPREGVVIIQGKPHEEVECISLFLGIPDRTVKIGTGLPVSLRDGLIRLLKENASVFAWSYADMPGISTKIISHKLGINPAYRPVRQKRRVGD</sequence>
<dbReference type="Proteomes" id="UP001457282">
    <property type="component" value="Unassembled WGS sequence"/>
</dbReference>
<dbReference type="CDD" id="cd00303">
    <property type="entry name" value="retropepsin_like"/>
    <property type="match status" value="1"/>
</dbReference>
<dbReference type="InterPro" id="IPR005162">
    <property type="entry name" value="Retrotrans_gag_dom"/>
</dbReference>
<comment type="caution">
    <text evidence="3">The sequence shown here is derived from an EMBL/GenBank/DDBJ whole genome shotgun (WGS) entry which is preliminary data.</text>
</comment>
<evidence type="ECO:0000256" key="1">
    <source>
        <dbReference type="SAM" id="MobiDB-lite"/>
    </source>
</evidence>
<feature type="domain" description="Retrotransposon gag" evidence="2">
    <location>
        <begin position="3"/>
        <end position="81"/>
    </location>
</feature>
<accession>A0AAW1YSG0</accession>
<name>A0AAW1YSG0_RUBAR</name>
<gene>
    <name evidence="3" type="ORF">M0R45_006945</name>
</gene>
<evidence type="ECO:0000313" key="4">
    <source>
        <dbReference type="Proteomes" id="UP001457282"/>
    </source>
</evidence>
<feature type="compositionally biased region" description="Polar residues" evidence="1">
    <location>
        <begin position="191"/>
        <end position="207"/>
    </location>
</feature>
<dbReference type="InterPro" id="IPR021109">
    <property type="entry name" value="Peptidase_aspartic_dom_sf"/>
</dbReference>
<feature type="compositionally biased region" description="Basic and acidic residues" evidence="1">
    <location>
        <begin position="180"/>
        <end position="189"/>
    </location>
</feature>
<feature type="region of interest" description="Disordered" evidence="1">
    <location>
        <begin position="229"/>
        <end position="256"/>
    </location>
</feature>
<dbReference type="PANTHER" id="PTHR33240:SF15">
    <property type="entry name" value="GAG-PRO-LIKE PROTEIN"/>
    <property type="match status" value="1"/>
</dbReference>
<reference evidence="3 4" key="1">
    <citation type="journal article" date="2023" name="G3 (Bethesda)">
        <title>A chromosome-length genome assembly and annotation of blackberry (Rubus argutus, cv. 'Hillquist').</title>
        <authorList>
            <person name="Bruna T."/>
            <person name="Aryal R."/>
            <person name="Dudchenko O."/>
            <person name="Sargent D.J."/>
            <person name="Mead D."/>
            <person name="Buti M."/>
            <person name="Cavallini A."/>
            <person name="Hytonen T."/>
            <person name="Andres J."/>
            <person name="Pham M."/>
            <person name="Weisz D."/>
            <person name="Mascagni F."/>
            <person name="Usai G."/>
            <person name="Natali L."/>
            <person name="Bassil N."/>
            <person name="Fernandez G.E."/>
            <person name="Lomsadze A."/>
            <person name="Armour M."/>
            <person name="Olukolu B."/>
            <person name="Poorten T."/>
            <person name="Britton C."/>
            <person name="Davik J."/>
            <person name="Ashrafi H."/>
            <person name="Aiden E.L."/>
            <person name="Borodovsky M."/>
            <person name="Worthington M."/>
        </authorList>
    </citation>
    <scope>NUCLEOTIDE SEQUENCE [LARGE SCALE GENOMIC DNA]</scope>
    <source>
        <strain evidence="3">PI 553951</strain>
    </source>
</reference>
<feature type="region of interest" description="Disordered" evidence="1">
    <location>
        <begin position="125"/>
        <end position="207"/>
    </location>
</feature>
<keyword evidence="4" id="KW-1185">Reference proteome</keyword>
<dbReference type="Gene3D" id="2.40.70.10">
    <property type="entry name" value="Acid Proteases"/>
    <property type="match status" value="1"/>
</dbReference>